<evidence type="ECO:0008006" key="5">
    <source>
        <dbReference type="Google" id="ProtNLM"/>
    </source>
</evidence>
<evidence type="ECO:0000256" key="1">
    <source>
        <dbReference type="ARBA" id="ARBA00022837"/>
    </source>
</evidence>
<dbReference type="Gene3D" id="1.10.420.10">
    <property type="entry name" value="Peroxidase, domain 2"/>
    <property type="match status" value="1"/>
</dbReference>
<evidence type="ECO:0000313" key="3">
    <source>
        <dbReference type="EMBL" id="ONK58002.1"/>
    </source>
</evidence>
<protein>
    <recommendedName>
        <fullName evidence="5">Plant heme peroxidase family profile domain-containing protein</fullName>
    </recommendedName>
</protein>
<accession>A0A5P1E5U4</accession>
<dbReference type="GO" id="GO:0042744">
    <property type="term" value="P:hydrogen peroxide catabolic process"/>
    <property type="evidence" value="ECO:0007669"/>
    <property type="project" value="TreeGrafter"/>
</dbReference>
<dbReference type="GO" id="GO:0020037">
    <property type="term" value="F:heme binding"/>
    <property type="evidence" value="ECO:0007669"/>
    <property type="project" value="InterPro"/>
</dbReference>
<dbReference type="GO" id="GO:0004601">
    <property type="term" value="F:peroxidase activity"/>
    <property type="evidence" value="ECO:0007669"/>
    <property type="project" value="InterPro"/>
</dbReference>
<dbReference type="EMBL" id="CM007389">
    <property type="protein sequence ID" value="ONK58002.1"/>
    <property type="molecule type" value="Genomic_DNA"/>
</dbReference>
<dbReference type="InterPro" id="IPR044831">
    <property type="entry name" value="Ccp1-like"/>
</dbReference>
<name>A0A5P1E5U4_ASPOF</name>
<keyword evidence="1" id="KW-0106">Calcium</keyword>
<dbReference type="PANTHER" id="PTHR31356:SF1">
    <property type="entry name" value="L-ASCORBATE PEROXIDASE S, CHLOROPLASTIC_MITOCHONDRIAL"/>
    <property type="match status" value="1"/>
</dbReference>
<organism evidence="3 4">
    <name type="scientific">Asparagus officinalis</name>
    <name type="common">Garden asparagus</name>
    <dbReference type="NCBI Taxonomy" id="4686"/>
    <lineage>
        <taxon>Eukaryota</taxon>
        <taxon>Viridiplantae</taxon>
        <taxon>Streptophyta</taxon>
        <taxon>Embryophyta</taxon>
        <taxon>Tracheophyta</taxon>
        <taxon>Spermatophyta</taxon>
        <taxon>Magnoliopsida</taxon>
        <taxon>Liliopsida</taxon>
        <taxon>Asparagales</taxon>
        <taxon>Asparagaceae</taxon>
        <taxon>Asparagoideae</taxon>
        <taxon>Asparagus</taxon>
    </lineage>
</organism>
<proteinExistence type="predicted"/>
<sequence length="147" mass="16552">MMPFDMSITNAIGYTLIHALWLQVRLGWHDAAIYDENIKEWPQRGGANGRLVNALKLVQPIEDKYPGVTYADLFQLASATAVVDIKEKRDENLLVLPADAALFDDPYFKVYVEKHVEDQDAFFKGYAEAHAKLSNLGAKFDPPEACH</sequence>
<dbReference type="Proteomes" id="UP000243459">
    <property type="component" value="Chromosome 9"/>
</dbReference>
<dbReference type="InterPro" id="IPR010255">
    <property type="entry name" value="Haem_peroxidase_sf"/>
</dbReference>
<keyword evidence="4" id="KW-1185">Reference proteome</keyword>
<evidence type="ECO:0000256" key="2">
    <source>
        <dbReference type="ARBA" id="ARBA00023002"/>
    </source>
</evidence>
<dbReference type="SUPFAM" id="SSF48113">
    <property type="entry name" value="Heme-dependent peroxidases"/>
    <property type="match status" value="1"/>
</dbReference>
<gene>
    <name evidence="3" type="ORF">A4U43_C09F6720</name>
</gene>
<reference evidence="4" key="1">
    <citation type="journal article" date="2017" name="Nat. Commun.">
        <title>The asparagus genome sheds light on the origin and evolution of a young Y chromosome.</title>
        <authorList>
            <person name="Harkess A."/>
            <person name="Zhou J."/>
            <person name="Xu C."/>
            <person name="Bowers J.E."/>
            <person name="Van der Hulst R."/>
            <person name="Ayyampalayam S."/>
            <person name="Mercati F."/>
            <person name="Riccardi P."/>
            <person name="McKain M.R."/>
            <person name="Kakrana A."/>
            <person name="Tang H."/>
            <person name="Ray J."/>
            <person name="Groenendijk J."/>
            <person name="Arikit S."/>
            <person name="Mathioni S.M."/>
            <person name="Nakano M."/>
            <person name="Shan H."/>
            <person name="Telgmann-Rauber A."/>
            <person name="Kanno A."/>
            <person name="Yue Z."/>
            <person name="Chen H."/>
            <person name="Li W."/>
            <person name="Chen Y."/>
            <person name="Xu X."/>
            <person name="Zhang Y."/>
            <person name="Luo S."/>
            <person name="Chen H."/>
            <person name="Gao J."/>
            <person name="Mao Z."/>
            <person name="Pires J.C."/>
            <person name="Luo M."/>
            <person name="Kudrna D."/>
            <person name="Wing R.A."/>
            <person name="Meyers B.C."/>
            <person name="Yi K."/>
            <person name="Kong H."/>
            <person name="Lavrijsen P."/>
            <person name="Sunseri F."/>
            <person name="Falavigna A."/>
            <person name="Ye Y."/>
            <person name="Leebens-Mack J.H."/>
            <person name="Chen G."/>
        </authorList>
    </citation>
    <scope>NUCLEOTIDE SEQUENCE [LARGE SCALE GENOMIC DNA]</scope>
    <source>
        <strain evidence="4">cv. DH0086</strain>
    </source>
</reference>
<evidence type="ECO:0000313" key="4">
    <source>
        <dbReference type="Proteomes" id="UP000243459"/>
    </source>
</evidence>
<dbReference type="GO" id="GO:0000302">
    <property type="term" value="P:response to reactive oxygen species"/>
    <property type="evidence" value="ECO:0007669"/>
    <property type="project" value="TreeGrafter"/>
</dbReference>
<dbReference type="Gene3D" id="1.10.520.10">
    <property type="match status" value="1"/>
</dbReference>
<dbReference type="GO" id="GO:0034599">
    <property type="term" value="P:cellular response to oxidative stress"/>
    <property type="evidence" value="ECO:0007669"/>
    <property type="project" value="InterPro"/>
</dbReference>
<keyword evidence="2" id="KW-0560">Oxidoreductase</keyword>
<dbReference type="Gramene" id="ONK58002">
    <property type="protein sequence ID" value="ONK58002"/>
    <property type="gene ID" value="A4U43_C09F6720"/>
</dbReference>
<dbReference type="AlphaFoldDB" id="A0A5P1E5U4"/>
<dbReference type="PANTHER" id="PTHR31356">
    <property type="entry name" value="THYLAKOID LUMENAL 29 KDA PROTEIN, CHLOROPLASTIC-RELATED"/>
    <property type="match status" value="1"/>
</dbReference>